<dbReference type="GO" id="GO:0140664">
    <property type="term" value="F:ATP-dependent DNA damage sensor activity"/>
    <property type="evidence" value="ECO:0007669"/>
    <property type="project" value="InterPro"/>
</dbReference>
<feature type="domain" description="MutL C-terminal dimerisation" evidence="7">
    <location>
        <begin position="442"/>
        <end position="585"/>
    </location>
</feature>
<evidence type="ECO:0000256" key="4">
    <source>
        <dbReference type="ARBA" id="ARBA00023204"/>
    </source>
</evidence>
<comment type="function">
    <text evidence="5">This protein is involved in the repair of mismatches in DNA. It is required for dam-dependent methyl-directed DNA mismatch repair. May act as a 'molecular matchmaker', a protein that promotes the formation of a stable complex between two or more DNA-binding proteins in an ATP-dependent manner without itself being part of a final effector complex.</text>
</comment>
<dbReference type="InterPro" id="IPR042120">
    <property type="entry name" value="MutL_C_dimsub"/>
</dbReference>
<keyword evidence="4 5" id="KW-0234">DNA repair</keyword>
<evidence type="ECO:0000259" key="7">
    <source>
        <dbReference type="SMART" id="SM00853"/>
    </source>
</evidence>
<dbReference type="InterPro" id="IPR037198">
    <property type="entry name" value="MutL_C_sf"/>
</dbReference>
<dbReference type="eggNOG" id="COG0323">
    <property type="taxonomic scope" value="Bacteria"/>
</dbReference>
<dbReference type="HOGENOM" id="CLU_004131_4_2_4"/>
<dbReference type="PANTHER" id="PTHR10073:SF12">
    <property type="entry name" value="DNA MISMATCH REPAIR PROTEIN MLH1"/>
    <property type="match status" value="1"/>
</dbReference>
<dbReference type="CDD" id="cd16926">
    <property type="entry name" value="HATPase_MutL-MLH-PMS-like"/>
    <property type="match status" value="1"/>
</dbReference>
<dbReference type="Gene3D" id="3.30.1540.20">
    <property type="entry name" value="MutL, C-terminal domain, dimerisation subdomain"/>
    <property type="match status" value="1"/>
</dbReference>
<dbReference type="InterPro" id="IPR013507">
    <property type="entry name" value="DNA_mismatch_S5_2-like"/>
</dbReference>
<proteinExistence type="inferred from homology"/>
<dbReference type="OrthoDB" id="9763467at2"/>
<dbReference type="GO" id="GO:0032300">
    <property type="term" value="C:mismatch repair complex"/>
    <property type="evidence" value="ECO:0007669"/>
    <property type="project" value="InterPro"/>
</dbReference>
<dbReference type="InterPro" id="IPR014790">
    <property type="entry name" value="MutL_C"/>
</dbReference>
<dbReference type="CDD" id="cd03482">
    <property type="entry name" value="MutL_Trans_MutL"/>
    <property type="match status" value="1"/>
</dbReference>
<dbReference type="EMBL" id="CP002159">
    <property type="protein sequence ID" value="ADL55344.1"/>
    <property type="molecule type" value="Genomic_DNA"/>
</dbReference>
<dbReference type="SMART" id="SM01340">
    <property type="entry name" value="DNA_mis_repair"/>
    <property type="match status" value="1"/>
</dbReference>
<dbReference type="GO" id="GO:0005524">
    <property type="term" value="F:ATP binding"/>
    <property type="evidence" value="ECO:0007669"/>
    <property type="project" value="InterPro"/>
</dbReference>
<dbReference type="InterPro" id="IPR014762">
    <property type="entry name" value="DNA_mismatch_repair_CS"/>
</dbReference>
<dbReference type="Proteomes" id="UP000001235">
    <property type="component" value="Chromosome"/>
</dbReference>
<evidence type="ECO:0000313" key="10">
    <source>
        <dbReference type="Proteomes" id="UP000001235"/>
    </source>
</evidence>
<evidence type="ECO:0000256" key="5">
    <source>
        <dbReference type="HAMAP-Rule" id="MF_00149"/>
    </source>
</evidence>
<evidence type="ECO:0000259" key="8">
    <source>
        <dbReference type="SMART" id="SM01340"/>
    </source>
</evidence>
<evidence type="ECO:0000313" key="9">
    <source>
        <dbReference type="EMBL" id="ADL55344.1"/>
    </source>
</evidence>
<dbReference type="InterPro" id="IPR036890">
    <property type="entry name" value="HATPase_C_sf"/>
</dbReference>
<dbReference type="Gene3D" id="3.30.1370.100">
    <property type="entry name" value="MutL, C-terminal domain, regulatory subdomain"/>
    <property type="match status" value="1"/>
</dbReference>
<feature type="domain" description="DNA mismatch repair protein S5" evidence="8">
    <location>
        <begin position="228"/>
        <end position="346"/>
    </location>
</feature>
<evidence type="ECO:0000256" key="1">
    <source>
        <dbReference type="ARBA" id="ARBA00006082"/>
    </source>
</evidence>
<dbReference type="GO" id="GO:0016887">
    <property type="term" value="F:ATP hydrolysis activity"/>
    <property type="evidence" value="ECO:0007669"/>
    <property type="project" value="InterPro"/>
</dbReference>
<accession>D9SFP7</accession>
<dbReference type="Gene3D" id="3.30.230.10">
    <property type="match status" value="1"/>
</dbReference>
<feature type="region of interest" description="Disordered" evidence="6">
    <location>
        <begin position="403"/>
        <end position="429"/>
    </location>
</feature>
<dbReference type="SMART" id="SM00853">
    <property type="entry name" value="MutL_C"/>
    <property type="match status" value="1"/>
</dbReference>
<dbReference type="Pfam" id="PF13589">
    <property type="entry name" value="HATPase_c_3"/>
    <property type="match status" value="1"/>
</dbReference>
<dbReference type="SUPFAM" id="SSF55874">
    <property type="entry name" value="ATPase domain of HSP90 chaperone/DNA topoisomerase II/histidine kinase"/>
    <property type="match status" value="1"/>
</dbReference>
<dbReference type="InterPro" id="IPR042121">
    <property type="entry name" value="MutL_C_regsub"/>
</dbReference>
<gene>
    <name evidence="5" type="primary">mutL</name>
    <name evidence="9" type="ordered locus">Galf_1318</name>
</gene>
<dbReference type="SUPFAM" id="SSF118116">
    <property type="entry name" value="DNA mismatch repair protein MutL"/>
    <property type="match status" value="1"/>
</dbReference>
<dbReference type="NCBIfam" id="TIGR00585">
    <property type="entry name" value="mutl"/>
    <property type="match status" value="1"/>
</dbReference>
<feature type="compositionally biased region" description="Polar residues" evidence="6">
    <location>
        <begin position="409"/>
        <end position="429"/>
    </location>
</feature>
<keyword evidence="10" id="KW-1185">Reference proteome</keyword>
<dbReference type="PANTHER" id="PTHR10073">
    <property type="entry name" value="DNA MISMATCH REPAIR PROTEIN MLH, PMS, MUTL"/>
    <property type="match status" value="1"/>
</dbReference>
<dbReference type="FunFam" id="3.30.565.10:FF:000003">
    <property type="entry name" value="DNA mismatch repair endonuclease MutL"/>
    <property type="match status" value="1"/>
</dbReference>
<dbReference type="RefSeq" id="WP_013293283.1">
    <property type="nucleotide sequence ID" value="NC_014394.1"/>
</dbReference>
<sequence length="629" mass="68757">MPSYIRVLPELLINQIAAGEVIERPAAALKELLENSLDAGATDITVQLDNGGIKLLRIRDNGRGIVRDELALALMRHATSKIASLDDLQSVESMGFRGEALASMAAVAQLTLSSRTAHDTHGWMVEAIDGRISEAAPASHPPGTTIELRELYFNTPARRKFLKSEATEFAHCEEAFKRIALSRPDVGFSLQHNGRTVWQLNPGLRIEDRGLRGEDDGGWMQNAALKRVAALLGAEFGNAAVPVSGSAANLTLHGLAALPAYSRGNRDAQYFFVNGRFVRDKVASHALRQAYQDILHHQRHPAFVLFLELPAEQVDVNVHPAKSEVRFREGQGIHQFIFHTLQQALAAPALSGAATQERAIQAPIPTQQRIPLAAAQLNATYQVWEAQTGSGKWGVKSGEAASGEWKVESGQTAPAESSSLPAIQSPTTSHYPLSTDHPLGFALAQLSGVYILAQNEQGLIVVDMHAAHERIVYEKLKASMDHEAIATQPLLIPVCFQTDAHDVATVEAEQDALHKLGFDIKPLSPTQIAIRAMPVLLKQAEAEAAARDILNELRKYGGSRMLTERRNELLASLACHGAVRANRILSVPEMNALLREMEQTERSGQCNHGRPTWFALTMNELDKMFMRGQ</sequence>
<dbReference type="STRING" id="395494.Galf_1318"/>
<dbReference type="InterPro" id="IPR038973">
    <property type="entry name" value="MutL/Mlh/Pms-like"/>
</dbReference>
<keyword evidence="3 5" id="KW-0227">DNA damage</keyword>
<dbReference type="Pfam" id="PF08676">
    <property type="entry name" value="MutL_C"/>
    <property type="match status" value="1"/>
</dbReference>
<dbReference type="InterPro" id="IPR020667">
    <property type="entry name" value="DNA_mismatch_repair_MutL"/>
</dbReference>
<evidence type="ECO:0000256" key="3">
    <source>
        <dbReference type="ARBA" id="ARBA00022763"/>
    </source>
</evidence>
<comment type="similarity">
    <text evidence="1 5">Belongs to the DNA mismatch repair MutL/HexB family.</text>
</comment>
<dbReference type="InterPro" id="IPR020568">
    <property type="entry name" value="Ribosomal_Su5_D2-typ_SF"/>
</dbReference>
<dbReference type="Gene3D" id="3.30.565.10">
    <property type="entry name" value="Histidine kinase-like ATPase, C-terminal domain"/>
    <property type="match status" value="1"/>
</dbReference>
<organism evidence="9 10">
    <name type="scientific">Gallionella capsiferriformans (strain ES-2)</name>
    <name type="common">Gallionella ferruginea capsiferriformans (strain ES-2)</name>
    <dbReference type="NCBI Taxonomy" id="395494"/>
    <lineage>
        <taxon>Bacteria</taxon>
        <taxon>Pseudomonadati</taxon>
        <taxon>Pseudomonadota</taxon>
        <taxon>Betaproteobacteria</taxon>
        <taxon>Nitrosomonadales</taxon>
        <taxon>Gallionellaceae</taxon>
        <taxon>Gallionella</taxon>
    </lineage>
</organism>
<dbReference type="GO" id="GO:0006298">
    <property type="term" value="P:mismatch repair"/>
    <property type="evidence" value="ECO:0007669"/>
    <property type="project" value="UniProtKB-UniRule"/>
</dbReference>
<protein>
    <recommendedName>
        <fullName evidence="2 5">DNA mismatch repair protein MutL</fullName>
    </recommendedName>
</protein>
<dbReference type="GO" id="GO:0030983">
    <property type="term" value="F:mismatched DNA binding"/>
    <property type="evidence" value="ECO:0007669"/>
    <property type="project" value="InterPro"/>
</dbReference>
<name>D9SFP7_GALCS</name>
<dbReference type="InterPro" id="IPR014721">
    <property type="entry name" value="Ribsml_uS5_D2-typ_fold_subgr"/>
</dbReference>
<dbReference type="SUPFAM" id="SSF54211">
    <property type="entry name" value="Ribosomal protein S5 domain 2-like"/>
    <property type="match status" value="1"/>
</dbReference>
<evidence type="ECO:0000256" key="2">
    <source>
        <dbReference type="ARBA" id="ARBA00021975"/>
    </source>
</evidence>
<dbReference type="PROSITE" id="PS00058">
    <property type="entry name" value="DNA_MISMATCH_REPAIR_1"/>
    <property type="match status" value="1"/>
</dbReference>
<dbReference type="NCBIfam" id="NF000949">
    <property type="entry name" value="PRK00095.1-2"/>
    <property type="match status" value="1"/>
</dbReference>
<dbReference type="Pfam" id="PF01119">
    <property type="entry name" value="DNA_mis_repair"/>
    <property type="match status" value="1"/>
</dbReference>
<reference evidence="9 10" key="1">
    <citation type="submission" date="2010-08" db="EMBL/GenBank/DDBJ databases">
        <title>Complete sequence of Gallionella capsiferriformans ES-2.</title>
        <authorList>
            <consortium name="US DOE Joint Genome Institute"/>
            <person name="Lucas S."/>
            <person name="Copeland A."/>
            <person name="Lapidus A."/>
            <person name="Cheng J.-F."/>
            <person name="Bruce D."/>
            <person name="Goodwin L."/>
            <person name="Pitluck S."/>
            <person name="Chertkov O."/>
            <person name="Davenport K.W."/>
            <person name="Detter J.C."/>
            <person name="Han C."/>
            <person name="Tapia R."/>
            <person name="Land M."/>
            <person name="Hauser L."/>
            <person name="Chang Y.-J."/>
            <person name="Jeffries C."/>
            <person name="Kyrpides N."/>
            <person name="Ivanova N."/>
            <person name="Mikhailova N."/>
            <person name="Shelobolina E.S."/>
            <person name="Picardal F."/>
            <person name="Roden E."/>
            <person name="Emerson D."/>
            <person name="Woyke T."/>
        </authorList>
    </citation>
    <scope>NUCLEOTIDE SEQUENCE [LARGE SCALE GENOMIC DNA]</scope>
    <source>
        <strain evidence="9 10">ES-2</strain>
    </source>
</reference>
<dbReference type="InterPro" id="IPR002099">
    <property type="entry name" value="MutL/Mlh/PMS"/>
</dbReference>
<evidence type="ECO:0000256" key="6">
    <source>
        <dbReference type="SAM" id="MobiDB-lite"/>
    </source>
</evidence>
<dbReference type="KEGG" id="gca:Galf_1318"/>
<dbReference type="HAMAP" id="MF_00149">
    <property type="entry name" value="DNA_mis_repair"/>
    <property type="match status" value="1"/>
</dbReference>
<dbReference type="AlphaFoldDB" id="D9SFP7"/>